<keyword evidence="5" id="KW-0804">Transcription</keyword>
<dbReference type="SMART" id="SM00353">
    <property type="entry name" value="HLH"/>
    <property type="match status" value="1"/>
</dbReference>
<keyword evidence="4" id="KW-0238">DNA-binding</keyword>
<sequence>MDCFGWGMNPAYTDQDWSIEGCNHFSDKFEVNELQRILLASSSKTSYDFDTAVIINGESSVCNSTPSQSVLIMRSELGRTGRVSDDDISAIISSCKSGHISTHEGSRTELVPAEELASSSRSSNYGGGGGKRKSDQEIKTPAGVDISFAKRRRVEKRTESSGSTTIDFVRSGELEPDEEAIMQLKEMTYRAAALRPICTVEAAAATRMVPKRKNVRVSSDPQTVAARQRRERVSERLRALQRLVPGGTKLDTASMLDEAANYLKFLKAQVKALETLDKPRFNHHHDAAAVRQAFPMQSFSPFFYPKP</sequence>
<dbReference type="PANTHER" id="PTHR45914">
    <property type="entry name" value="TRANSCRIPTION FACTOR HEC3-RELATED"/>
    <property type="match status" value="1"/>
</dbReference>
<feature type="domain" description="BHLH" evidence="8">
    <location>
        <begin position="217"/>
        <end position="266"/>
    </location>
</feature>
<keyword evidence="3" id="KW-0805">Transcription regulation</keyword>
<dbReference type="GO" id="GO:0003700">
    <property type="term" value="F:DNA-binding transcription factor activity"/>
    <property type="evidence" value="ECO:0007669"/>
    <property type="project" value="InterPro"/>
</dbReference>
<gene>
    <name evidence="9" type="ORF">ZIOFF_003230</name>
</gene>
<comment type="subcellular location">
    <subcellularLocation>
        <location evidence="1">Nucleus</location>
    </subcellularLocation>
</comment>
<proteinExistence type="inferred from homology"/>
<dbReference type="CDD" id="cd11454">
    <property type="entry name" value="bHLH_AtIND_like"/>
    <property type="match status" value="1"/>
</dbReference>
<protein>
    <recommendedName>
        <fullName evidence="8">BHLH domain-containing protein</fullName>
    </recommendedName>
</protein>
<comment type="caution">
    <text evidence="9">The sequence shown here is derived from an EMBL/GenBank/DDBJ whole genome shotgun (WGS) entry which is preliminary data.</text>
</comment>
<dbReference type="Gene3D" id="4.10.280.10">
    <property type="entry name" value="Helix-loop-helix DNA-binding domain"/>
    <property type="match status" value="1"/>
</dbReference>
<dbReference type="FunFam" id="4.10.280.10:FF:000053">
    <property type="entry name" value="BHLH transcription factor"/>
    <property type="match status" value="1"/>
</dbReference>
<keyword evidence="6" id="KW-0539">Nucleus</keyword>
<feature type="region of interest" description="Disordered" evidence="7">
    <location>
        <begin position="98"/>
        <end position="141"/>
    </location>
</feature>
<evidence type="ECO:0000256" key="4">
    <source>
        <dbReference type="ARBA" id="ARBA00023125"/>
    </source>
</evidence>
<evidence type="ECO:0000313" key="10">
    <source>
        <dbReference type="Proteomes" id="UP000734854"/>
    </source>
</evidence>
<evidence type="ECO:0000256" key="6">
    <source>
        <dbReference type="ARBA" id="ARBA00023242"/>
    </source>
</evidence>
<evidence type="ECO:0000256" key="7">
    <source>
        <dbReference type="SAM" id="MobiDB-lite"/>
    </source>
</evidence>
<dbReference type="GO" id="GO:0005634">
    <property type="term" value="C:nucleus"/>
    <property type="evidence" value="ECO:0007669"/>
    <property type="project" value="UniProtKB-SubCell"/>
</dbReference>
<dbReference type="InterPro" id="IPR011598">
    <property type="entry name" value="bHLH_dom"/>
</dbReference>
<evidence type="ECO:0000256" key="2">
    <source>
        <dbReference type="ARBA" id="ARBA00005510"/>
    </source>
</evidence>
<reference evidence="9 10" key="1">
    <citation type="submission" date="2020-08" db="EMBL/GenBank/DDBJ databases">
        <title>Plant Genome Project.</title>
        <authorList>
            <person name="Zhang R.-G."/>
        </authorList>
    </citation>
    <scope>NUCLEOTIDE SEQUENCE [LARGE SCALE GENOMIC DNA]</scope>
    <source>
        <tissue evidence="9">Rhizome</tissue>
    </source>
</reference>
<evidence type="ECO:0000256" key="1">
    <source>
        <dbReference type="ARBA" id="ARBA00004123"/>
    </source>
</evidence>
<dbReference type="PANTHER" id="PTHR45914:SF12">
    <property type="entry name" value="TRANSCRIPTION FACTOR BHLH87"/>
    <property type="match status" value="1"/>
</dbReference>
<dbReference type="Pfam" id="PF00010">
    <property type="entry name" value="HLH"/>
    <property type="match status" value="1"/>
</dbReference>
<dbReference type="InterPro" id="IPR036638">
    <property type="entry name" value="HLH_DNA-bd_sf"/>
</dbReference>
<dbReference type="EMBL" id="JACMSC010000001">
    <property type="protein sequence ID" value="KAG6538119.1"/>
    <property type="molecule type" value="Genomic_DNA"/>
</dbReference>
<dbReference type="SUPFAM" id="SSF47459">
    <property type="entry name" value="HLH, helix-loop-helix DNA-binding domain"/>
    <property type="match status" value="1"/>
</dbReference>
<comment type="similarity">
    <text evidence="2">Belongs to the bHLH protein family.</text>
</comment>
<name>A0A8J5I898_ZINOF</name>
<keyword evidence="10" id="KW-1185">Reference proteome</keyword>
<dbReference type="AlphaFoldDB" id="A0A8J5I898"/>
<evidence type="ECO:0000256" key="3">
    <source>
        <dbReference type="ARBA" id="ARBA00023015"/>
    </source>
</evidence>
<dbReference type="PROSITE" id="PS50888">
    <property type="entry name" value="BHLH"/>
    <property type="match status" value="1"/>
</dbReference>
<dbReference type="GO" id="GO:0046983">
    <property type="term" value="F:protein dimerization activity"/>
    <property type="evidence" value="ECO:0007669"/>
    <property type="project" value="InterPro"/>
</dbReference>
<evidence type="ECO:0000259" key="8">
    <source>
        <dbReference type="PROSITE" id="PS50888"/>
    </source>
</evidence>
<evidence type="ECO:0000313" key="9">
    <source>
        <dbReference type="EMBL" id="KAG6538119.1"/>
    </source>
</evidence>
<organism evidence="9 10">
    <name type="scientific">Zingiber officinale</name>
    <name type="common">Ginger</name>
    <name type="synonym">Amomum zingiber</name>
    <dbReference type="NCBI Taxonomy" id="94328"/>
    <lineage>
        <taxon>Eukaryota</taxon>
        <taxon>Viridiplantae</taxon>
        <taxon>Streptophyta</taxon>
        <taxon>Embryophyta</taxon>
        <taxon>Tracheophyta</taxon>
        <taxon>Spermatophyta</taxon>
        <taxon>Magnoliopsida</taxon>
        <taxon>Liliopsida</taxon>
        <taxon>Zingiberales</taxon>
        <taxon>Zingiberaceae</taxon>
        <taxon>Zingiber</taxon>
    </lineage>
</organism>
<dbReference type="Proteomes" id="UP000734854">
    <property type="component" value="Unassembled WGS sequence"/>
</dbReference>
<dbReference type="GO" id="GO:0003677">
    <property type="term" value="F:DNA binding"/>
    <property type="evidence" value="ECO:0007669"/>
    <property type="project" value="UniProtKB-KW"/>
</dbReference>
<dbReference type="InterPro" id="IPR045843">
    <property type="entry name" value="IND-like"/>
</dbReference>
<evidence type="ECO:0000256" key="5">
    <source>
        <dbReference type="ARBA" id="ARBA00023163"/>
    </source>
</evidence>
<accession>A0A8J5I898</accession>